<keyword evidence="1 8" id="KW-0732">Signal</keyword>
<evidence type="ECO:0000256" key="5">
    <source>
        <dbReference type="ARBA" id="ARBA00023139"/>
    </source>
</evidence>
<dbReference type="AlphaFoldDB" id="A0A0W0Y5C5"/>
<reference evidence="9 10" key="1">
    <citation type="submission" date="2015-11" db="EMBL/GenBank/DDBJ databases">
        <title>Genomic analysis of 38 Legionella species identifies large and diverse effector repertoires.</title>
        <authorList>
            <person name="Burstein D."/>
            <person name="Amaro F."/>
            <person name="Zusman T."/>
            <person name="Lifshitz Z."/>
            <person name="Cohen O."/>
            <person name="Gilbert J.A."/>
            <person name="Pupko T."/>
            <person name="Shuman H.A."/>
            <person name="Segal G."/>
        </authorList>
    </citation>
    <scope>NUCLEOTIDE SEQUENCE [LARGE SCALE GENOMIC DNA]</scope>
    <source>
        <strain evidence="9 10">CDC#1442-AUS-E</strain>
    </source>
</reference>
<evidence type="ECO:0000256" key="1">
    <source>
        <dbReference type="ARBA" id="ARBA00022729"/>
    </source>
</evidence>
<comment type="caution">
    <text evidence="9">The sequence shown here is derived from an EMBL/GenBank/DDBJ whole genome shotgun (WGS) entry which is preliminary data.</text>
</comment>
<dbReference type="Gene3D" id="1.25.40.10">
    <property type="entry name" value="Tetratricopeptide repeat domain"/>
    <property type="match status" value="1"/>
</dbReference>
<dbReference type="CDD" id="cd06339">
    <property type="entry name" value="PBP1_YraM_LppC_lipoprotein-like"/>
    <property type="match status" value="1"/>
</dbReference>
<keyword evidence="6" id="KW-0998">Cell outer membrane</keyword>
<keyword evidence="10" id="KW-1185">Reference proteome</keyword>
<dbReference type="PANTHER" id="PTHR38038:SF1">
    <property type="entry name" value="PENICILLIN-BINDING PROTEIN ACTIVATOR LPOA"/>
    <property type="match status" value="1"/>
</dbReference>
<evidence type="ECO:0000256" key="2">
    <source>
        <dbReference type="ARBA" id="ARBA00022960"/>
    </source>
</evidence>
<evidence type="ECO:0000313" key="9">
    <source>
        <dbReference type="EMBL" id="KTD51994.1"/>
    </source>
</evidence>
<name>A0A0W0Y5C5_9GAMM</name>
<dbReference type="PANTHER" id="PTHR38038">
    <property type="entry name" value="PENICILLIN-BINDING PROTEIN ACTIVATOR LPOA"/>
    <property type="match status" value="1"/>
</dbReference>
<sequence length="601" mass="66098">MLVKSRLAKLSILTASVLLLTHCTKAAIENRPMVHQSEAPSPFSMPAEAYLAMANNQSGDERNGLLILAAGRYLNDGQWRDANDILTQLDGLNAAQTSEKNILLAKIDLMRDQPKSAISRLASIQKSDEIPAYFFSQYHEVLASAYEAGNNSVYAINERIKLDKLLVNGSAADNNRKLLWLDLTRLPIAELNTLDMEAKEGSELKGWLNLALISRQPDGGSNLLYKLEKWQEDYSNHPANNLLPPSLAAIKSNLHDGPRQVALLLPLSGALAGPGGAIRDGFMSAHNSDTSGKQINVQLYDTASADAVSLYQQAIEDGADYVVGPLTKADVARVAAIEHPVPTVFLNDTDVENNQNTYHFGLSPGNEARQVAVKASKKGLRRALIIAPNGAWGKEIVTAFDAQWKSAGGIVVDQLVYDNQSDLNKGIRDLLQVSEKKASEKQFKPGTEEARLAGPIRRQDFDMIFLLAYPSKARQIMPLLKYYFAGDIPVFATSSVYAGTPNTKRDRDLDGIIFCDMPWVFNHQLASKNWPEQYNSYNRLYAIGADSYTLGTRLNQLQLFPAMGINDKDGVLYLNRAQQVARVMAWGRFSGGVARLTSETT</sequence>
<keyword evidence="4" id="KW-0472">Membrane</keyword>
<dbReference type="GO" id="GO:0030234">
    <property type="term" value="F:enzyme regulator activity"/>
    <property type="evidence" value="ECO:0007669"/>
    <property type="project" value="TreeGrafter"/>
</dbReference>
<dbReference type="RefSeq" id="WP_058507307.1">
    <property type="nucleotide sequence ID" value="NZ_UGOX01000001.1"/>
</dbReference>
<dbReference type="GO" id="GO:0008360">
    <property type="term" value="P:regulation of cell shape"/>
    <property type="evidence" value="ECO:0007669"/>
    <property type="project" value="UniProtKB-KW"/>
</dbReference>
<organism evidence="9 10">
    <name type="scientific">Legionella quinlivanii</name>
    <dbReference type="NCBI Taxonomy" id="45073"/>
    <lineage>
        <taxon>Bacteria</taxon>
        <taxon>Pseudomonadati</taxon>
        <taxon>Pseudomonadota</taxon>
        <taxon>Gammaproteobacteria</taxon>
        <taxon>Legionellales</taxon>
        <taxon>Legionellaceae</taxon>
        <taxon>Legionella</taxon>
    </lineage>
</organism>
<protein>
    <submittedName>
        <fullName evidence="9">Lipoprotein</fullName>
    </submittedName>
</protein>
<dbReference type="GO" id="GO:0031241">
    <property type="term" value="C:periplasmic side of cell outer membrane"/>
    <property type="evidence" value="ECO:0007669"/>
    <property type="project" value="TreeGrafter"/>
</dbReference>
<feature type="chain" id="PRO_5006917263" evidence="8">
    <location>
        <begin position="27"/>
        <end position="601"/>
    </location>
</feature>
<keyword evidence="5" id="KW-0564">Palmitate</keyword>
<evidence type="ECO:0000256" key="6">
    <source>
        <dbReference type="ARBA" id="ARBA00023237"/>
    </source>
</evidence>
<evidence type="ECO:0000256" key="4">
    <source>
        <dbReference type="ARBA" id="ARBA00023136"/>
    </source>
</evidence>
<keyword evidence="3" id="KW-0573">Peptidoglycan synthesis</keyword>
<dbReference type="EMBL" id="LNYS01000006">
    <property type="protein sequence ID" value="KTD51994.1"/>
    <property type="molecule type" value="Genomic_DNA"/>
</dbReference>
<evidence type="ECO:0000256" key="3">
    <source>
        <dbReference type="ARBA" id="ARBA00022984"/>
    </source>
</evidence>
<gene>
    <name evidence="9" type="ORF">Lqui_0838</name>
</gene>
<evidence type="ECO:0000256" key="7">
    <source>
        <dbReference type="ARBA" id="ARBA00023288"/>
    </source>
</evidence>
<dbReference type="Gene3D" id="1.25.40.650">
    <property type="match status" value="1"/>
</dbReference>
<dbReference type="InterPro" id="IPR028082">
    <property type="entry name" value="Peripla_BP_I"/>
</dbReference>
<dbReference type="InterPro" id="IPR007443">
    <property type="entry name" value="LpoA"/>
</dbReference>
<dbReference type="SUPFAM" id="SSF53822">
    <property type="entry name" value="Periplasmic binding protein-like I"/>
    <property type="match status" value="1"/>
</dbReference>
<evidence type="ECO:0000313" key="10">
    <source>
        <dbReference type="Proteomes" id="UP000054618"/>
    </source>
</evidence>
<keyword evidence="7 9" id="KW-0449">Lipoprotein</keyword>
<feature type="signal peptide" evidence="8">
    <location>
        <begin position="1"/>
        <end position="26"/>
    </location>
</feature>
<dbReference type="Pfam" id="PF04348">
    <property type="entry name" value="LppC"/>
    <property type="match status" value="1"/>
</dbReference>
<dbReference type="OrthoDB" id="6708821at2"/>
<evidence type="ECO:0000256" key="8">
    <source>
        <dbReference type="SAM" id="SignalP"/>
    </source>
</evidence>
<dbReference type="Gene3D" id="3.40.50.2300">
    <property type="match status" value="2"/>
</dbReference>
<dbReference type="STRING" id="45073.Lqui_0838"/>
<dbReference type="GO" id="GO:0009252">
    <property type="term" value="P:peptidoglycan biosynthetic process"/>
    <property type="evidence" value="ECO:0007669"/>
    <property type="project" value="UniProtKB-KW"/>
</dbReference>
<accession>A0A0W0Y5C5</accession>
<dbReference type="Proteomes" id="UP000054618">
    <property type="component" value="Unassembled WGS sequence"/>
</dbReference>
<keyword evidence="2" id="KW-0133">Cell shape</keyword>
<dbReference type="PATRIC" id="fig|45073.5.peg.886"/>
<dbReference type="InterPro" id="IPR011990">
    <property type="entry name" value="TPR-like_helical_dom_sf"/>
</dbReference>
<proteinExistence type="predicted"/>